<dbReference type="PANTHER" id="PTHR32305:SF15">
    <property type="entry name" value="PROTEIN RHSA-RELATED"/>
    <property type="match status" value="1"/>
</dbReference>
<dbReference type="KEGG" id="kfa:Q73A0000_06790"/>
<dbReference type="Pfam" id="PF14411">
    <property type="entry name" value="LHH"/>
    <property type="match status" value="1"/>
</dbReference>
<dbReference type="EMBL" id="CP040442">
    <property type="protein sequence ID" value="QOW10087.1"/>
    <property type="molecule type" value="Genomic_DNA"/>
</dbReference>
<dbReference type="InterPro" id="IPR026834">
    <property type="entry name" value="LHH"/>
</dbReference>
<dbReference type="RefSeq" id="WP_193813312.1">
    <property type="nucleotide sequence ID" value="NZ_CP040442.1"/>
</dbReference>
<dbReference type="KEGG" id="kfa:Q73A0000_06740"/>
<keyword evidence="5" id="KW-1185">Reference proteome</keyword>
<feature type="compositionally biased region" description="Basic and acidic residues" evidence="1">
    <location>
        <begin position="199"/>
        <end position="213"/>
    </location>
</feature>
<organism evidence="3 5">
    <name type="scientific">Kaistella flava</name>
    <name type="common">ex Peng et al. 2021</name>
    <dbReference type="NCBI Taxonomy" id="2038776"/>
    <lineage>
        <taxon>Bacteria</taxon>
        <taxon>Pseudomonadati</taxon>
        <taxon>Bacteroidota</taxon>
        <taxon>Flavobacteriia</taxon>
        <taxon>Flavobacteriales</taxon>
        <taxon>Weeksellaceae</taxon>
        <taxon>Chryseobacterium group</taxon>
        <taxon>Kaistella</taxon>
    </lineage>
</organism>
<evidence type="ECO:0000313" key="4">
    <source>
        <dbReference type="EMBL" id="QOW10087.1"/>
    </source>
</evidence>
<evidence type="ECO:0000313" key="3">
    <source>
        <dbReference type="EMBL" id="QOW10078.1"/>
    </source>
</evidence>
<dbReference type="AlphaFoldDB" id="A0A7M2Y745"/>
<gene>
    <name evidence="3" type="ORF">Q73A0000_06740</name>
    <name evidence="4" type="ORF">Q73A0000_06790</name>
</gene>
<evidence type="ECO:0000256" key="1">
    <source>
        <dbReference type="SAM" id="MobiDB-lite"/>
    </source>
</evidence>
<sequence>MYDYGARMYMPDIGRWGTIDPRSAYTHEAYSYVWNNPISFSDPTGMEGVDMVAFPIRDGIKKDEIWTDSDGSFMWNGKTWTDIKDGSSVITQVSLVGKSKNNSDNSSSYAAAISAGIGTSESGVGLFILLGTAVWWTLDQATKPTLNWDTRIDPMMHSPQALNSEADDTDVNGITVPDENKVPRDSLNPPSKPGNAPTFKKDGKSVEIHHEGQNADGPFSEMHPNDHRGKGNYSKNHPKGQKPLTKGERIKFNNARQKYWKKEYPNVK</sequence>
<feature type="domain" description="LHH" evidence="2">
    <location>
        <begin position="192"/>
        <end position="264"/>
    </location>
</feature>
<proteinExistence type="predicted"/>
<dbReference type="NCBIfam" id="TIGR03696">
    <property type="entry name" value="Rhs_assc_core"/>
    <property type="match status" value="1"/>
</dbReference>
<name>A0A7M2Y745_9FLAO</name>
<dbReference type="InterPro" id="IPR022385">
    <property type="entry name" value="Rhs_assc_core"/>
</dbReference>
<protein>
    <recommendedName>
        <fullName evidence="2">LHH domain-containing protein</fullName>
    </recommendedName>
</protein>
<dbReference type="InterPro" id="IPR050708">
    <property type="entry name" value="T6SS_VgrG/RHS"/>
</dbReference>
<accession>A0A7M2Y745</accession>
<dbReference type="PANTHER" id="PTHR32305">
    <property type="match status" value="1"/>
</dbReference>
<dbReference type="EMBL" id="CP040442">
    <property type="protein sequence ID" value="QOW10078.1"/>
    <property type="molecule type" value="Genomic_DNA"/>
</dbReference>
<feature type="region of interest" description="Disordered" evidence="1">
    <location>
        <begin position="158"/>
        <end position="268"/>
    </location>
</feature>
<evidence type="ECO:0000313" key="5">
    <source>
        <dbReference type="Proteomes" id="UP000594195"/>
    </source>
</evidence>
<dbReference type="Proteomes" id="UP000594195">
    <property type="component" value="Chromosome"/>
</dbReference>
<reference evidence="3 5" key="1">
    <citation type="submission" date="2019-05" db="EMBL/GenBank/DDBJ databases">
        <title>Chryseobacterium sp. isolated from King George Island, maritime Antarctica.</title>
        <authorList>
            <person name="Peng X."/>
        </authorList>
    </citation>
    <scope>NUCLEOTIDE SEQUENCE [LARGE SCALE GENOMIC DNA]</scope>
    <source>
        <strain evidence="3 5">7-3A</strain>
    </source>
</reference>
<evidence type="ECO:0000259" key="2">
    <source>
        <dbReference type="Pfam" id="PF14411"/>
    </source>
</evidence>
<dbReference type="Gene3D" id="2.180.10.10">
    <property type="entry name" value="RHS repeat-associated core"/>
    <property type="match status" value="1"/>
</dbReference>